<keyword evidence="2" id="KW-1185">Reference proteome</keyword>
<dbReference type="AlphaFoldDB" id="A0A1M4YDC5"/>
<gene>
    <name evidence="1" type="ORF">SAMN05444278_1233</name>
</gene>
<dbReference type="EMBL" id="FQTW01000023">
    <property type="protein sequence ID" value="SHF03466.1"/>
    <property type="molecule type" value="Genomic_DNA"/>
</dbReference>
<proteinExistence type="predicted"/>
<reference evidence="1 2" key="1">
    <citation type="submission" date="2016-11" db="EMBL/GenBank/DDBJ databases">
        <authorList>
            <person name="Jaros S."/>
            <person name="Januszkiewicz K."/>
            <person name="Wedrychowicz H."/>
        </authorList>
    </citation>
    <scope>NUCLEOTIDE SEQUENCE [LARGE SCALE GENOMIC DNA]</scope>
    <source>
        <strain evidence="1 2">DSM 25661</strain>
    </source>
</reference>
<sequence>MLSIEQLSEFEKIFEKNNDEMNTKLDFNRYLGIQLTSNNRCEKYKITE</sequence>
<organism evidence="1 2">
    <name type="scientific">Psychroflexus salarius</name>
    <dbReference type="NCBI Taxonomy" id="1155689"/>
    <lineage>
        <taxon>Bacteria</taxon>
        <taxon>Pseudomonadati</taxon>
        <taxon>Bacteroidota</taxon>
        <taxon>Flavobacteriia</taxon>
        <taxon>Flavobacteriales</taxon>
        <taxon>Flavobacteriaceae</taxon>
        <taxon>Psychroflexus</taxon>
    </lineage>
</organism>
<dbReference type="Proteomes" id="UP000184462">
    <property type="component" value="Unassembled WGS sequence"/>
</dbReference>
<protein>
    <submittedName>
        <fullName evidence="1">Uncharacterized protein</fullName>
    </submittedName>
</protein>
<accession>A0A1M4YDC5</accession>
<evidence type="ECO:0000313" key="2">
    <source>
        <dbReference type="Proteomes" id="UP000184462"/>
    </source>
</evidence>
<evidence type="ECO:0000313" key="1">
    <source>
        <dbReference type="EMBL" id="SHF03466.1"/>
    </source>
</evidence>
<name>A0A1M4YDC5_9FLAO</name>